<dbReference type="EMBL" id="PYLP01000002">
    <property type="protein sequence ID" value="PST41700.1"/>
    <property type="molecule type" value="Genomic_DNA"/>
</dbReference>
<name>A0A2T3G2D4_9FIRM</name>
<comment type="caution">
    <text evidence="2">The sequence shown here is derived from an EMBL/GenBank/DDBJ whole genome shotgun (WGS) entry which is preliminary data.</text>
</comment>
<organism evidence="2 3">
    <name type="scientific">Faecalibacillus faecis</name>
    <dbReference type="NCBI Taxonomy" id="1982628"/>
    <lineage>
        <taxon>Bacteria</taxon>
        <taxon>Bacillati</taxon>
        <taxon>Bacillota</taxon>
        <taxon>Erysipelotrichia</taxon>
        <taxon>Erysipelotrichales</taxon>
        <taxon>Coprobacillaceae</taxon>
        <taxon>Faecalibacillus</taxon>
    </lineage>
</organism>
<dbReference type="AlphaFoldDB" id="A0A2T3G2D4"/>
<gene>
    <name evidence="2" type="ORF">C7U55_02640</name>
</gene>
<accession>A0A2T3G2D4</accession>
<dbReference type="GeneID" id="77470004"/>
<dbReference type="Proteomes" id="UP000241201">
    <property type="component" value="Unassembled WGS sequence"/>
</dbReference>
<proteinExistence type="predicted"/>
<keyword evidence="3" id="KW-1185">Reference proteome</keyword>
<feature type="coiled-coil region" evidence="1">
    <location>
        <begin position="73"/>
        <end position="100"/>
    </location>
</feature>
<evidence type="ECO:0000313" key="2">
    <source>
        <dbReference type="EMBL" id="PST41700.1"/>
    </source>
</evidence>
<evidence type="ECO:0000256" key="1">
    <source>
        <dbReference type="SAM" id="Coils"/>
    </source>
</evidence>
<evidence type="ECO:0000313" key="3">
    <source>
        <dbReference type="Proteomes" id="UP000241201"/>
    </source>
</evidence>
<sequence length="126" mass="14349">MVIKDILDSMEALNKLNNAHGMSSVVAFRIGKNIKAIEGEVKVFDDVRTKLLEEFANKDENGKPIIDKDTNQYNVPADKLEALEKEIKKLQNEEVKVDIKKLSLDDVEKADLSPRELMSIEYMLED</sequence>
<dbReference type="RefSeq" id="WP_106987226.1">
    <property type="nucleotide sequence ID" value="NZ_PYLP01000002.1"/>
</dbReference>
<keyword evidence="1" id="KW-0175">Coiled coil</keyword>
<protein>
    <submittedName>
        <fullName evidence="2">Uncharacterized protein</fullName>
    </submittedName>
</protein>
<reference evidence="3" key="1">
    <citation type="submission" date="2018-03" db="EMBL/GenBank/DDBJ databases">
        <title>Lachnoclostridium SNUG30370 gen.nov., sp.nov., isolated from human faeces.</title>
        <authorList>
            <person name="Seo B."/>
            <person name="Jeon K."/>
            <person name="Ko G."/>
        </authorList>
    </citation>
    <scope>NUCLEOTIDE SEQUENCE [LARGE SCALE GENOMIC DNA]</scope>
    <source>
        <strain evidence="3">SNUG30370</strain>
    </source>
</reference>